<accession>A0A8H8RU48</accession>
<evidence type="ECO:0000256" key="3">
    <source>
        <dbReference type="ARBA" id="ARBA00023277"/>
    </source>
</evidence>
<keyword evidence="5" id="KW-1133">Transmembrane helix</keyword>
<dbReference type="Pfam" id="PF10250">
    <property type="entry name" value="O-FucT"/>
    <property type="match status" value="1"/>
</dbReference>
<evidence type="ECO:0000313" key="6">
    <source>
        <dbReference type="EMBL" id="TVY40628.1"/>
    </source>
</evidence>
<protein>
    <recommendedName>
        <fullName evidence="8">Alternative oxidase</fullName>
    </recommendedName>
</protein>
<feature type="transmembrane region" description="Helical" evidence="5">
    <location>
        <begin position="24"/>
        <end position="41"/>
    </location>
</feature>
<reference evidence="6 7" key="1">
    <citation type="submission" date="2018-05" db="EMBL/GenBank/DDBJ databases">
        <title>Genome sequencing and assembly of the regulated plant pathogen Lachnellula willkommii and related sister species for the development of diagnostic species identification markers.</title>
        <authorList>
            <person name="Giroux E."/>
            <person name="Bilodeau G."/>
        </authorList>
    </citation>
    <scope>NUCLEOTIDE SEQUENCE [LARGE SCALE GENOMIC DNA]</scope>
    <source>
        <strain evidence="6 7">CBS 197.66</strain>
    </source>
</reference>
<comment type="caution">
    <text evidence="6">The sequence shown here is derived from an EMBL/GenBank/DDBJ whole genome shotgun (WGS) entry which is preliminary data.</text>
</comment>
<feature type="compositionally biased region" description="Low complexity" evidence="4">
    <location>
        <begin position="56"/>
        <end position="72"/>
    </location>
</feature>
<dbReference type="EMBL" id="QGMJ01000170">
    <property type="protein sequence ID" value="TVY40628.1"/>
    <property type="molecule type" value="Genomic_DNA"/>
</dbReference>
<keyword evidence="1" id="KW-0808">Transferase</keyword>
<dbReference type="Proteomes" id="UP000462212">
    <property type="component" value="Unassembled WGS sequence"/>
</dbReference>
<keyword evidence="5" id="KW-0812">Transmembrane</keyword>
<keyword evidence="2" id="KW-0294">Fucose metabolism</keyword>
<dbReference type="GO" id="GO:0016740">
    <property type="term" value="F:transferase activity"/>
    <property type="evidence" value="ECO:0007669"/>
    <property type="project" value="UniProtKB-KW"/>
</dbReference>
<evidence type="ECO:0000256" key="4">
    <source>
        <dbReference type="SAM" id="MobiDB-lite"/>
    </source>
</evidence>
<keyword evidence="3" id="KW-0119">Carbohydrate metabolism</keyword>
<name>A0A8H8RU48_9HELO</name>
<dbReference type="CDD" id="cd11296">
    <property type="entry name" value="O-FucT_like"/>
    <property type="match status" value="1"/>
</dbReference>
<feature type="region of interest" description="Disordered" evidence="4">
    <location>
        <begin position="56"/>
        <end position="79"/>
    </location>
</feature>
<dbReference type="Gene3D" id="3.40.50.11350">
    <property type="match status" value="1"/>
</dbReference>
<sequence length="476" mass="54100">MEHTTHTAMPMPHQNLLAGVNRRYRTLIPLTLVFIWAWFLWRPLFDLQTKLPWDQSSKSNQTQNDSNQTQSTPISWEGTKDIFDFPPIESEAIKSICDDVEWNSTLVFTCDNSYGGVGNIRNSVLNCVRYAISAGAGLVIPKIILRNSQNIMDLETGERTTLDYMFDVEHFVESLRLSCPALKLYSTEGDIPNLEKSSDPISVVPESLVEGKSRDGSAALQNSDQWRQQFYQWLEQYATNNTEGPIIVYVGRLFLKYSVYSDGERFALEFGEILKVRSDARELATTTLHALIQAYSLRVNLTENILKNAFLGVHLRTEKDAMNAWGNPFWPFSTYKAIVAKYMEQIQDPSRPKTAVIYVASGDLNEVGKFAGDVKALNMTVTTKDNLLTGKDKEDLEKLVWDQQALVDFLVMPMASDFAGLGISSFSWNIALRRHFLAKQKNFLHIDGPRMFEDEFSILYGGGKDKYPEYEACLWP</sequence>
<dbReference type="InterPro" id="IPR019378">
    <property type="entry name" value="GDP-Fuc_O-FucTrfase"/>
</dbReference>
<evidence type="ECO:0000256" key="1">
    <source>
        <dbReference type="ARBA" id="ARBA00022679"/>
    </source>
</evidence>
<keyword evidence="5" id="KW-0472">Membrane</keyword>
<dbReference type="AlphaFoldDB" id="A0A8H8RU48"/>
<evidence type="ECO:0000256" key="2">
    <source>
        <dbReference type="ARBA" id="ARBA00023253"/>
    </source>
</evidence>
<evidence type="ECO:0008006" key="8">
    <source>
        <dbReference type="Google" id="ProtNLM"/>
    </source>
</evidence>
<organism evidence="6 7">
    <name type="scientific">Lachnellula subtilissima</name>
    <dbReference type="NCBI Taxonomy" id="602034"/>
    <lineage>
        <taxon>Eukaryota</taxon>
        <taxon>Fungi</taxon>
        <taxon>Dikarya</taxon>
        <taxon>Ascomycota</taxon>
        <taxon>Pezizomycotina</taxon>
        <taxon>Leotiomycetes</taxon>
        <taxon>Helotiales</taxon>
        <taxon>Lachnaceae</taxon>
        <taxon>Lachnellula</taxon>
    </lineage>
</organism>
<gene>
    <name evidence="6" type="ORF">LSUB1_G002446</name>
</gene>
<proteinExistence type="predicted"/>
<dbReference type="OrthoDB" id="20368at2759"/>
<evidence type="ECO:0000313" key="7">
    <source>
        <dbReference type="Proteomes" id="UP000462212"/>
    </source>
</evidence>
<dbReference type="GO" id="GO:0006004">
    <property type="term" value="P:fucose metabolic process"/>
    <property type="evidence" value="ECO:0007669"/>
    <property type="project" value="UniProtKB-KW"/>
</dbReference>
<keyword evidence="7" id="KW-1185">Reference proteome</keyword>
<evidence type="ECO:0000256" key="5">
    <source>
        <dbReference type="SAM" id="Phobius"/>
    </source>
</evidence>